<dbReference type="Proteomes" id="UP001153555">
    <property type="component" value="Unassembled WGS sequence"/>
</dbReference>
<proteinExistence type="predicted"/>
<dbReference type="OrthoDB" id="10537627at2759"/>
<organism evidence="2 3">
    <name type="scientific">Striga hermonthica</name>
    <name type="common">Purple witchweed</name>
    <name type="synonym">Buchnera hermonthica</name>
    <dbReference type="NCBI Taxonomy" id="68872"/>
    <lineage>
        <taxon>Eukaryota</taxon>
        <taxon>Viridiplantae</taxon>
        <taxon>Streptophyta</taxon>
        <taxon>Embryophyta</taxon>
        <taxon>Tracheophyta</taxon>
        <taxon>Spermatophyta</taxon>
        <taxon>Magnoliopsida</taxon>
        <taxon>eudicotyledons</taxon>
        <taxon>Gunneridae</taxon>
        <taxon>Pentapetalae</taxon>
        <taxon>asterids</taxon>
        <taxon>lamiids</taxon>
        <taxon>Lamiales</taxon>
        <taxon>Orobanchaceae</taxon>
        <taxon>Buchnereae</taxon>
        <taxon>Striga</taxon>
    </lineage>
</organism>
<feature type="compositionally biased region" description="Polar residues" evidence="1">
    <location>
        <begin position="1"/>
        <end position="11"/>
    </location>
</feature>
<sequence length="339" mass="38008">MASGSRTSTLAESRPLNPSRTIPRPSTPRRRWLAMVSQPNQNDKSPALPANKVKRAHTRQPAPDDDRESSTALVLYNPNRPNGPNSRPEPPTFEDVRRITIARSELERWHARGPATLDRLIPGWRMTEVADSPPLKEEFEHLVRESTRFGGYVPSRDEVLEKIELVENVRAGSDEMRIGWNDGTGGGREAARLAELNQRNRVENFKNTTSSGGTGWARAHDSFSRRWTKPRNYYHVGGSGHESSLVGPEERSRGLAQMAGVGPHVNRGIREPNKLHDFELRVSLVGLEKFGGPNGVRDGYLANKGRVEGRQGFRVPEDDVAAHPRAMSVEEYRRRRGLI</sequence>
<feature type="region of interest" description="Disordered" evidence="1">
    <location>
        <begin position="1"/>
        <end position="69"/>
    </location>
</feature>
<keyword evidence="3" id="KW-1185">Reference proteome</keyword>
<name>A0A9N7NSV4_STRHE</name>
<accession>A0A9N7NSV4</accession>
<gene>
    <name evidence="2" type="ORF">SHERM_04160</name>
</gene>
<protein>
    <submittedName>
        <fullName evidence="2">Uncharacterized protein</fullName>
    </submittedName>
</protein>
<comment type="caution">
    <text evidence="2">The sequence shown here is derived from an EMBL/GenBank/DDBJ whole genome shotgun (WGS) entry which is preliminary data.</text>
</comment>
<evidence type="ECO:0000313" key="2">
    <source>
        <dbReference type="EMBL" id="CAA0837162.1"/>
    </source>
</evidence>
<dbReference type="AlphaFoldDB" id="A0A9N7NSV4"/>
<evidence type="ECO:0000256" key="1">
    <source>
        <dbReference type="SAM" id="MobiDB-lite"/>
    </source>
</evidence>
<dbReference type="EMBL" id="CACSLK010030184">
    <property type="protein sequence ID" value="CAA0837162.1"/>
    <property type="molecule type" value="Genomic_DNA"/>
</dbReference>
<evidence type="ECO:0000313" key="3">
    <source>
        <dbReference type="Proteomes" id="UP001153555"/>
    </source>
</evidence>
<reference evidence="2" key="1">
    <citation type="submission" date="2019-12" db="EMBL/GenBank/DDBJ databases">
        <authorList>
            <person name="Scholes J."/>
        </authorList>
    </citation>
    <scope>NUCLEOTIDE SEQUENCE</scope>
</reference>